<dbReference type="Proteomes" id="UP000024635">
    <property type="component" value="Unassembled WGS sequence"/>
</dbReference>
<proteinExistence type="predicted"/>
<dbReference type="EMBL" id="JARK01001370">
    <property type="protein sequence ID" value="EYC16186.1"/>
    <property type="molecule type" value="Genomic_DNA"/>
</dbReference>
<evidence type="ECO:0000313" key="2">
    <source>
        <dbReference type="EMBL" id="EYC16186.1"/>
    </source>
</evidence>
<name>A0A016UMN9_9BILA</name>
<evidence type="ECO:0000313" key="3">
    <source>
        <dbReference type="Proteomes" id="UP000024635"/>
    </source>
</evidence>
<reference evidence="3" key="1">
    <citation type="journal article" date="2015" name="Nat. Genet.">
        <title>The genome and transcriptome of the zoonotic hookworm Ancylostoma ceylanicum identify infection-specific gene families.</title>
        <authorList>
            <person name="Schwarz E.M."/>
            <person name="Hu Y."/>
            <person name="Antoshechkin I."/>
            <person name="Miller M.M."/>
            <person name="Sternberg P.W."/>
            <person name="Aroian R.V."/>
        </authorList>
    </citation>
    <scope>NUCLEOTIDE SEQUENCE</scope>
    <source>
        <strain evidence="3">HY135</strain>
    </source>
</reference>
<keyword evidence="3" id="KW-1185">Reference proteome</keyword>
<keyword evidence="1" id="KW-0732">Signal</keyword>
<protein>
    <submittedName>
        <fullName evidence="2">Uncharacterized protein</fullName>
    </submittedName>
</protein>
<evidence type="ECO:0000256" key="1">
    <source>
        <dbReference type="SAM" id="SignalP"/>
    </source>
</evidence>
<gene>
    <name evidence="2" type="primary">Acey_s0034.g2846</name>
    <name evidence="2" type="synonym">Acey-Y42A5A.3</name>
    <name evidence="2" type="ORF">Y032_0034g2846</name>
</gene>
<sequence length="110" mass="12524">MSRSAVFYFLLLMVLFSQVQSETLLERLAQERQHPKRRLLQEFVVGSDAIAGPHSLNEVGTFAGRPIIARQGNVFVDNQGVPVPILGDRDEQPAKRPPRRRRLFLPLSFE</sequence>
<dbReference type="OrthoDB" id="5864371at2759"/>
<feature type="chain" id="PRO_5001488428" evidence="1">
    <location>
        <begin position="22"/>
        <end position="110"/>
    </location>
</feature>
<feature type="signal peptide" evidence="1">
    <location>
        <begin position="1"/>
        <end position="21"/>
    </location>
</feature>
<accession>A0A016UMN9</accession>
<organism evidence="2 3">
    <name type="scientific">Ancylostoma ceylanicum</name>
    <dbReference type="NCBI Taxonomy" id="53326"/>
    <lineage>
        <taxon>Eukaryota</taxon>
        <taxon>Metazoa</taxon>
        <taxon>Ecdysozoa</taxon>
        <taxon>Nematoda</taxon>
        <taxon>Chromadorea</taxon>
        <taxon>Rhabditida</taxon>
        <taxon>Rhabditina</taxon>
        <taxon>Rhabditomorpha</taxon>
        <taxon>Strongyloidea</taxon>
        <taxon>Ancylostomatidae</taxon>
        <taxon>Ancylostomatinae</taxon>
        <taxon>Ancylostoma</taxon>
    </lineage>
</organism>
<comment type="caution">
    <text evidence="2">The sequence shown here is derived from an EMBL/GenBank/DDBJ whole genome shotgun (WGS) entry which is preliminary data.</text>
</comment>
<dbReference type="AlphaFoldDB" id="A0A016UMN9"/>